<proteinExistence type="predicted"/>
<feature type="domain" description="Thiol:disulfide interchange protein DsbD N-terminal" evidence="2">
    <location>
        <begin position="41"/>
        <end position="159"/>
    </location>
</feature>
<dbReference type="Proteomes" id="UP000887222">
    <property type="component" value="Unassembled WGS sequence"/>
</dbReference>
<protein>
    <recommendedName>
        <fullName evidence="2">Thiol:disulfide interchange protein DsbD N-terminal domain-containing protein</fullName>
    </recommendedName>
</protein>
<sequence length="162" mass="17561">MSFKLLVRSACLASLCAALSAHAQAPSLQDRLGALLGKPAQDQLLDPEQAFRISVSAQGPDRLVAQVSPASGYYLYRDKLRFRLQDADGVSIRETRLPKGEIKSDPTFGKTEVYHQPVTVELALARKGGPRTVTVLASYQGCHEKLGVCYPPAEKAVKLTLP</sequence>
<reference evidence="3 4" key="1">
    <citation type="journal article" date="2022" name="Int. J. Syst. Evol. Microbiol.">
        <title>Noviherbaspirillum aridicola sp. nov., isolated from an arid soil in Pakistan.</title>
        <authorList>
            <person name="Khan I.U."/>
            <person name="Saqib M."/>
            <person name="Amin A."/>
            <person name="Hussain F."/>
            <person name="Li L."/>
            <person name="Liu Y.H."/>
            <person name="Fang B.Z."/>
            <person name="Ahmed I."/>
            <person name="Li W.J."/>
        </authorList>
    </citation>
    <scope>NUCLEOTIDE SEQUENCE [LARGE SCALE GENOMIC DNA]</scope>
    <source>
        <strain evidence="3 4">NCCP-691</strain>
    </source>
</reference>
<comment type="caution">
    <text evidence="3">The sequence shown here is derived from an EMBL/GenBank/DDBJ whole genome shotgun (WGS) entry which is preliminary data.</text>
</comment>
<dbReference type="PANTHER" id="PTHR32234">
    <property type="entry name" value="THIOL:DISULFIDE INTERCHANGE PROTEIN DSBD"/>
    <property type="match status" value="1"/>
</dbReference>
<feature type="chain" id="PRO_5047362527" description="Thiol:disulfide interchange protein DsbD N-terminal domain-containing protein" evidence="1">
    <location>
        <begin position="24"/>
        <end position="162"/>
    </location>
</feature>
<dbReference type="RefSeq" id="WP_220806705.1">
    <property type="nucleotide sequence ID" value="NZ_BPMK01000002.1"/>
</dbReference>
<dbReference type="Gene3D" id="2.60.40.1250">
    <property type="entry name" value="Thiol:disulfide interchange protein DsbD, N-terminal domain"/>
    <property type="match status" value="1"/>
</dbReference>
<evidence type="ECO:0000313" key="3">
    <source>
        <dbReference type="EMBL" id="GIZ50532.1"/>
    </source>
</evidence>
<dbReference type="SUPFAM" id="SSF74863">
    <property type="entry name" value="Thiol:disulfide interchange protein DsbD, N-terminal domain (DsbD-alpha)"/>
    <property type="match status" value="1"/>
</dbReference>
<keyword evidence="1" id="KW-0732">Signal</keyword>
<name>A0ABQ4Q054_9BURK</name>
<evidence type="ECO:0000256" key="1">
    <source>
        <dbReference type="SAM" id="SignalP"/>
    </source>
</evidence>
<dbReference type="Pfam" id="PF11412">
    <property type="entry name" value="DsbD_N"/>
    <property type="match status" value="1"/>
</dbReference>
<evidence type="ECO:0000259" key="2">
    <source>
        <dbReference type="Pfam" id="PF11412"/>
    </source>
</evidence>
<evidence type="ECO:0000313" key="4">
    <source>
        <dbReference type="Proteomes" id="UP000887222"/>
    </source>
</evidence>
<feature type="signal peptide" evidence="1">
    <location>
        <begin position="1"/>
        <end position="23"/>
    </location>
</feature>
<keyword evidence="4" id="KW-1185">Reference proteome</keyword>
<gene>
    <name evidence="3" type="ORF">NCCP691_05460</name>
</gene>
<dbReference type="PANTHER" id="PTHR32234:SF0">
    <property type="entry name" value="THIOL:DISULFIDE INTERCHANGE PROTEIN DSBD"/>
    <property type="match status" value="1"/>
</dbReference>
<dbReference type="InterPro" id="IPR028250">
    <property type="entry name" value="DsbDN"/>
</dbReference>
<accession>A0ABQ4Q054</accession>
<dbReference type="EMBL" id="BPMK01000002">
    <property type="protein sequence ID" value="GIZ50532.1"/>
    <property type="molecule type" value="Genomic_DNA"/>
</dbReference>
<dbReference type="InterPro" id="IPR036929">
    <property type="entry name" value="DsbDN_sf"/>
</dbReference>
<organism evidence="3 4">
    <name type="scientific">Noviherbaspirillum aridicola</name>
    <dbReference type="NCBI Taxonomy" id="2849687"/>
    <lineage>
        <taxon>Bacteria</taxon>
        <taxon>Pseudomonadati</taxon>
        <taxon>Pseudomonadota</taxon>
        <taxon>Betaproteobacteria</taxon>
        <taxon>Burkholderiales</taxon>
        <taxon>Oxalobacteraceae</taxon>
        <taxon>Noviherbaspirillum</taxon>
    </lineage>
</organism>